<sequence length="65" mass="7604">MDSDMPFHDQVALAEIELYAEVLTAVAYAERRLTAEEIDIVLGVRRPVPEQTRRRVRERVGPRRR</sequence>
<gene>
    <name evidence="1" type="ORF">HNR12_002930</name>
</gene>
<evidence type="ECO:0000313" key="1">
    <source>
        <dbReference type="EMBL" id="NYI96653.1"/>
    </source>
</evidence>
<proteinExistence type="predicted"/>
<protein>
    <submittedName>
        <fullName evidence="1">Uncharacterized protein</fullName>
    </submittedName>
</protein>
<comment type="caution">
    <text evidence="1">The sequence shown here is derived from an EMBL/GenBank/DDBJ whole genome shotgun (WGS) entry which is preliminary data.</text>
</comment>
<keyword evidence="2" id="KW-1185">Reference proteome</keyword>
<organism evidence="1 2">
    <name type="scientific">Streptomonospora nanhaiensis</name>
    <dbReference type="NCBI Taxonomy" id="1323731"/>
    <lineage>
        <taxon>Bacteria</taxon>
        <taxon>Bacillati</taxon>
        <taxon>Actinomycetota</taxon>
        <taxon>Actinomycetes</taxon>
        <taxon>Streptosporangiales</taxon>
        <taxon>Nocardiopsidaceae</taxon>
        <taxon>Streptomonospora</taxon>
    </lineage>
</organism>
<evidence type="ECO:0000313" key="2">
    <source>
        <dbReference type="Proteomes" id="UP000575985"/>
    </source>
</evidence>
<accession>A0A853BN74</accession>
<name>A0A853BN74_9ACTN</name>
<dbReference type="Proteomes" id="UP000575985">
    <property type="component" value="Unassembled WGS sequence"/>
</dbReference>
<dbReference type="AlphaFoldDB" id="A0A853BN74"/>
<dbReference type="RefSeq" id="WP_179767987.1">
    <property type="nucleotide sequence ID" value="NZ_JACCFO010000001.1"/>
</dbReference>
<reference evidence="1 2" key="1">
    <citation type="submission" date="2020-07" db="EMBL/GenBank/DDBJ databases">
        <title>Sequencing the genomes of 1000 actinobacteria strains.</title>
        <authorList>
            <person name="Klenk H.-P."/>
        </authorList>
    </citation>
    <scope>NUCLEOTIDE SEQUENCE [LARGE SCALE GENOMIC DNA]</scope>
    <source>
        <strain evidence="1 2">DSM 45927</strain>
    </source>
</reference>
<dbReference type="EMBL" id="JACCFO010000001">
    <property type="protein sequence ID" value="NYI96653.1"/>
    <property type="molecule type" value="Genomic_DNA"/>
</dbReference>